<dbReference type="EMBL" id="MCGN01000002">
    <property type="protein sequence ID" value="ORZ00442.1"/>
    <property type="molecule type" value="Genomic_DNA"/>
</dbReference>
<comment type="caution">
    <text evidence="2">The sequence shown here is derived from an EMBL/GenBank/DDBJ whole genome shotgun (WGS) entry which is preliminary data.</text>
</comment>
<dbReference type="AlphaFoldDB" id="A0A1X2HMD4"/>
<protein>
    <submittedName>
        <fullName evidence="2">Uncharacterized protein</fullName>
    </submittedName>
</protein>
<organism evidence="2 3">
    <name type="scientific">Syncephalastrum racemosum</name>
    <name type="common">Filamentous fungus</name>
    <dbReference type="NCBI Taxonomy" id="13706"/>
    <lineage>
        <taxon>Eukaryota</taxon>
        <taxon>Fungi</taxon>
        <taxon>Fungi incertae sedis</taxon>
        <taxon>Mucoromycota</taxon>
        <taxon>Mucoromycotina</taxon>
        <taxon>Mucoromycetes</taxon>
        <taxon>Mucorales</taxon>
        <taxon>Syncephalastraceae</taxon>
        <taxon>Syncephalastrum</taxon>
    </lineage>
</organism>
<keyword evidence="3" id="KW-1185">Reference proteome</keyword>
<feature type="compositionally biased region" description="Polar residues" evidence="1">
    <location>
        <begin position="43"/>
        <end position="59"/>
    </location>
</feature>
<evidence type="ECO:0000313" key="3">
    <source>
        <dbReference type="Proteomes" id="UP000242180"/>
    </source>
</evidence>
<evidence type="ECO:0000256" key="1">
    <source>
        <dbReference type="SAM" id="MobiDB-lite"/>
    </source>
</evidence>
<dbReference type="InParanoid" id="A0A1X2HMD4"/>
<gene>
    <name evidence="2" type="ORF">BCR43DRAFT_485226</name>
</gene>
<evidence type="ECO:0000313" key="2">
    <source>
        <dbReference type="EMBL" id="ORZ00442.1"/>
    </source>
</evidence>
<name>A0A1X2HMD4_SYNRA</name>
<dbReference type="Proteomes" id="UP000242180">
    <property type="component" value="Unassembled WGS sequence"/>
</dbReference>
<sequence>MIPRQTINTRISPRAIRTPQLEGLFLRKPSQESSSRPHARYHASSSLSTCPVRLSQSNPIDRRRFSRIDKKSLATGRKSCGPRRPTWRRVAATLCPLFKSDRTSVIVSGGIIYHRKTELGTFQKEGRRTKNTAVDP</sequence>
<accession>A0A1X2HMD4</accession>
<feature type="region of interest" description="Disordered" evidence="1">
    <location>
        <begin position="27"/>
        <end position="85"/>
    </location>
</feature>
<reference evidence="2 3" key="1">
    <citation type="submission" date="2016-07" db="EMBL/GenBank/DDBJ databases">
        <title>Pervasive Adenine N6-methylation of Active Genes in Fungi.</title>
        <authorList>
            <consortium name="DOE Joint Genome Institute"/>
            <person name="Mondo S.J."/>
            <person name="Dannebaum R.O."/>
            <person name="Kuo R.C."/>
            <person name="Labutti K."/>
            <person name="Haridas S."/>
            <person name="Kuo A."/>
            <person name="Salamov A."/>
            <person name="Ahrendt S.R."/>
            <person name="Lipzen A."/>
            <person name="Sullivan W."/>
            <person name="Andreopoulos W.B."/>
            <person name="Clum A."/>
            <person name="Lindquist E."/>
            <person name="Daum C."/>
            <person name="Ramamoorthy G.K."/>
            <person name="Gryganskyi A."/>
            <person name="Culley D."/>
            <person name="Magnuson J.K."/>
            <person name="James T.Y."/>
            <person name="O'Malley M.A."/>
            <person name="Stajich J.E."/>
            <person name="Spatafora J.W."/>
            <person name="Visel A."/>
            <person name="Grigoriev I.V."/>
        </authorList>
    </citation>
    <scope>NUCLEOTIDE SEQUENCE [LARGE SCALE GENOMIC DNA]</scope>
    <source>
        <strain evidence="2 3">NRRL 2496</strain>
    </source>
</reference>
<feature type="compositionally biased region" description="Basic and acidic residues" evidence="1">
    <location>
        <begin position="60"/>
        <end position="72"/>
    </location>
</feature>
<proteinExistence type="predicted"/>